<dbReference type="EMBL" id="GL379878">
    <property type="protein sequence ID" value="EGT59800.1"/>
    <property type="molecule type" value="Genomic_DNA"/>
</dbReference>
<feature type="compositionally biased region" description="Basic and acidic residues" evidence="1">
    <location>
        <begin position="641"/>
        <end position="656"/>
    </location>
</feature>
<feature type="region of interest" description="Disordered" evidence="1">
    <location>
        <begin position="632"/>
        <end position="736"/>
    </location>
</feature>
<dbReference type="InterPro" id="IPR046432">
    <property type="entry name" value="TASOR"/>
</dbReference>
<feature type="region of interest" description="Disordered" evidence="1">
    <location>
        <begin position="1103"/>
        <end position="1124"/>
    </location>
</feature>
<dbReference type="PANTHER" id="PTHR16207">
    <property type="entry name" value="SET DOMAIN-CONTAINING PROTEIN"/>
    <property type="match status" value="1"/>
</dbReference>
<evidence type="ECO:0000313" key="2">
    <source>
        <dbReference type="EMBL" id="EGT59800.1"/>
    </source>
</evidence>
<feature type="compositionally biased region" description="Acidic residues" evidence="1">
    <location>
        <begin position="467"/>
        <end position="479"/>
    </location>
</feature>
<proteinExistence type="predicted"/>
<feature type="compositionally biased region" description="Low complexity" evidence="1">
    <location>
        <begin position="1241"/>
        <end position="1253"/>
    </location>
</feature>
<feature type="compositionally biased region" description="Polar residues" evidence="1">
    <location>
        <begin position="542"/>
        <end position="562"/>
    </location>
</feature>
<feature type="compositionally biased region" description="Basic and acidic residues" evidence="1">
    <location>
        <begin position="1103"/>
        <end position="1113"/>
    </location>
</feature>
<feature type="region of interest" description="Disordered" evidence="1">
    <location>
        <begin position="877"/>
        <end position="936"/>
    </location>
</feature>
<feature type="compositionally biased region" description="Low complexity" evidence="1">
    <location>
        <begin position="836"/>
        <end position="849"/>
    </location>
</feature>
<feature type="compositionally biased region" description="Low complexity" evidence="1">
    <location>
        <begin position="1150"/>
        <end position="1174"/>
    </location>
</feature>
<reference evidence="3" key="1">
    <citation type="submission" date="2011-07" db="EMBL/GenBank/DDBJ databases">
        <authorList>
            <consortium name="Caenorhabditis brenneri Sequencing and Analysis Consortium"/>
            <person name="Wilson R.K."/>
        </authorList>
    </citation>
    <scope>NUCLEOTIDE SEQUENCE [LARGE SCALE GENOMIC DNA]</scope>
    <source>
        <strain evidence="3">PB2801</strain>
    </source>
</reference>
<feature type="compositionally biased region" description="Acidic residues" evidence="1">
    <location>
        <begin position="913"/>
        <end position="930"/>
    </location>
</feature>
<feature type="compositionally biased region" description="Basic and acidic residues" evidence="1">
    <location>
        <begin position="1044"/>
        <end position="1075"/>
    </location>
</feature>
<feature type="compositionally biased region" description="Polar residues" evidence="1">
    <location>
        <begin position="1202"/>
        <end position="1212"/>
    </location>
</feature>
<dbReference type="HOGENOM" id="CLU_005864_0_0_1"/>
<organism evidence="3">
    <name type="scientific">Caenorhabditis brenneri</name>
    <name type="common">Nematode worm</name>
    <dbReference type="NCBI Taxonomy" id="135651"/>
    <lineage>
        <taxon>Eukaryota</taxon>
        <taxon>Metazoa</taxon>
        <taxon>Ecdysozoa</taxon>
        <taxon>Nematoda</taxon>
        <taxon>Chromadorea</taxon>
        <taxon>Rhabditida</taxon>
        <taxon>Rhabditina</taxon>
        <taxon>Rhabditomorpha</taxon>
        <taxon>Rhabditoidea</taxon>
        <taxon>Rhabditidae</taxon>
        <taxon>Peloderinae</taxon>
        <taxon>Caenorhabditis</taxon>
    </lineage>
</organism>
<sequence>MDSKKPITGFVIPKKRKADVPLPELVSENSASSSISSEIPPGGYEITEATEEEKEQLQLLMNKRTTIPSPTEESWNFQQMKTIEMIKNARLEHFFEEYKKRMKSEEVMGYRVVYEREEAESIAEFGVPVRSDCMIDISNRSEGVMIYNSPSLSYPGRFLYTNVPITIIAFRVAQGKRNEIPIGSGIIPPSKKHQSHVVMNTDALKSYNPFIAERMSGGVFHYEYDGESNYLLAVPRMILPYAIITYTLSPDAFAVPQGSAPEKFCKIHKTYLSFDLFDDCSHTIIMPGTTKKYDASLCKTVITSEVAFLLINTESRPQIVRMKFVADCYPALNIIRTGHDFGQLLKRENTYIAGYGSYCHYVLRFRNKPVFMDKLIQTNSCLVWERDEEWTVFYLPTGPIAAEFGFPHQPNCFHLVVYRKELKAQNEEAFKWTRNILSGDTEEIDRTIVWNLDVDKTHDDEIEFDDEVFDGDEEDESDAELVANEETPSSTPSNYGTSSFASPDVSLPSPTFGSSPRLTPTPQYNPIPSPISTTPGPPLTPDTSTNSSAPHTPAEITSSPSTFVPKGIIRRIGSKPRNLTLRFVDMKYPELPNHVPRQLVAAKLIENYNEGDSTGMTFAEKLRQDHINEAKVQKEQQQQLEDEKKERTENGTDELFKNAMTSGRDVAETSRPTTLQSSASHTPTSSCNISLPPPGYRSPVPSAVPPMSSPLKSSTPPTNIPLNFSQPPPNVSKPVSTPPVVPFHPFRPPPPPHLPTNIPPPNPMGVPPPNFNNFQPRNFSGPPPPIIPNMTTPPPQMCPIPGISFPLLPPPKPPQNYKVPSPQGIPPPALVTPILSSSAARSSTDSHPSPSVALLSRPPMPVAISPIARSVLDALRRPSADSEIGEEPMEIVDDDDDEEEAVEEKKEKVPSEEVGEQNEEEVLLIDDEPVGEPKEEPNDILKMAFEQARPEPVKITTEAEKKIKNLIDMSEPLRALLASKLAGKAQSSSQDTDLRFAPRPVPVNFSIAQKPPATKPISNVLMTNDEDDEEGPSTSNHKQAGCSKDSDYRTPARRVSHDSFSRDRDDRVQDKDDRVANIPIPKHSPQMEANKRMDHMFQEKLRAAEKDREKRANEAASMYNPTMLPGTFRYMFPSLASSQVLGEHTNEVNAAPSVEPSPSKAAPAPVAAAAPVEPQGYTPTTIFNLNHPQTESEPDKKYEEVGTSSSNANGDISQKKSLKKPRDFDSVEASESDERVRETWKTTTTAPKPTAAAPQPPIQQKEIELITLDDSDVEEGEIERETPTIRRVIPHSRPQQFPQGQQYRGRGGYQGGHMQRGGHQGFFNQNPIMLPDPWEKIKQKPDPAAYYVTILVNEKDESLTPAELTKLFEGLLKLKQVRPPYSPRIQPSVYIHEEFCKKIDAKRGEKDWIKYNQTYTDFMKSNPPLVEVLPPNHISCQSRFPSIWDCISVVHKKRESHEAIYITKKFTEQCDEGRLFVQRGIKVMTIRELGDFIEKQSGQPMNLF</sequence>
<dbReference type="GO" id="GO:0045814">
    <property type="term" value="P:negative regulation of gene expression, epigenetic"/>
    <property type="evidence" value="ECO:0007669"/>
    <property type="project" value="InterPro"/>
</dbReference>
<evidence type="ECO:0000256" key="1">
    <source>
        <dbReference type="SAM" id="MobiDB-lite"/>
    </source>
</evidence>
<feature type="compositionally biased region" description="Polar residues" evidence="1">
    <location>
        <begin position="1177"/>
        <end position="1191"/>
    </location>
</feature>
<dbReference type="PANTHER" id="PTHR16207:SF11">
    <property type="entry name" value="SET DOMAIN-CONTAINING PROTEIN"/>
    <property type="match status" value="1"/>
</dbReference>
<feature type="compositionally biased region" description="Pro residues" evidence="1">
    <location>
        <begin position="523"/>
        <end position="540"/>
    </location>
</feature>
<feature type="compositionally biased region" description="Polar residues" evidence="1">
    <location>
        <begin position="711"/>
        <end position="725"/>
    </location>
</feature>
<feature type="compositionally biased region" description="Polar residues" evidence="1">
    <location>
        <begin position="670"/>
        <end position="689"/>
    </location>
</feature>
<name>G0NG08_CAEBE</name>
<protein>
    <submittedName>
        <fullName evidence="2">Uncharacterized protein</fullName>
    </submittedName>
</protein>
<dbReference type="STRING" id="135651.G0NG08"/>
<dbReference type="Proteomes" id="UP000008068">
    <property type="component" value="Unassembled WGS sequence"/>
</dbReference>
<feature type="compositionally biased region" description="Pro residues" evidence="1">
    <location>
        <begin position="726"/>
        <end position="736"/>
    </location>
</feature>
<feature type="region of interest" description="Disordered" evidence="1">
    <location>
        <begin position="1003"/>
        <end position="1091"/>
    </location>
</feature>
<gene>
    <name evidence="2" type="ORF">CAEBREN_18651</name>
</gene>
<dbReference type="FunCoup" id="G0NG08">
    <property type="interactions" value="1964"/>
</dbReference>
<feature type="compositionally biased region" description="Low complexity" evidence="1">
    <location>
        <begin position="27"/>
        <end position="39"/>
    </location>
</feature>
<dbReference type="OMA" id="WSEECWK"/>
<feature type="compositionally biased region" description="Pro residues" evidence="1">
    <location>
        <begin position="781"/>
        <end position="798"/>
    </location>
</feature>
<dbReference type="InParanoid" id="G0NG08"/>
<keyword evidence="3" id="KW-1185">Reference proteome</keyword>
<accession>G0NG08</accession>
<dbReference type="OrthoDB" id="5840635at2759"/>
<evidence type="ECO:0000313" key="3">
    <source>
        <dbReference type="Proteomes" id="UP000008068"/>
    </source>
</evidence>
<feature type="region of interest" description="Disordered" evidence="1">
    <location>
        <begin position="780"/>
        <end position="857"/>
    </location>
</feature>
<feature type="compositionally biased region" description="Polar residues" evidence="1">
    <location>
        <begin position="486"/>
        <end position="501"/>
    </location>
</feature>
<feature type="region of interest" description="Disordered" evidence="1">
    <location>
        <begin position="467"/>
        <end position="562"/>
    </location>
</feature>
<feature type="compositionally biased region" description="Pro residues" evidence="1">
    <location>
        <begin position="691"/>
        <end position="708"/>
    </location>
</feature>
<dbReference type="GO" id="GO:0005654">
    <property type="term" value="C:nucleoplasm"/>
    <property type="evidence" value="ECO:0007669"/>
    <property type="project" value="TreeGrafter"/>
</dbReference>
<feature type="compositionally biased region" description="Acidic residues" evidence="1">
    <location>
        <begin position="883"/>
        <end position="902"/>
    </location>
</feature>
<dbReference type="eggNOG" id="ENOG502TGRA">
    <property type="taxonomic scope" value="Eukaryota"/>
</dbReference>
<feature type="region of interest" description="Disordered" evidence="1">
    <location>
        <begin position="24"/>
        <end position="43"/>
    </location>
</feature>
<feature type="compositionally biased region" description="Polar residues" evidence="1">
    <location>
        <begin position="508"/>
        <end position="522"/>
    </location>
</feature>
<feature type="region of interest" description="Disordered" evidence="1">
    <location>
        <begin position="1143"/>
        <end position="1256"/>
    </location>
</feature>